<evidence type="ECO:0000313" key="1">
    <source>
        <dbReference type="EMBL" id="MBP0724012.1"/>
    </source>
</evidence>
<sequence>MMNLPSLSVPKIDRCDAINLLLTSIAAEELALAKVIQEEANKLEKGICLSRRLKDLFEVNDSVNSLIKTVIKKEIIILLTLEEIIDLDEKCNCCKEHREREEEEEEE</sequence>
<name>A0A940NNF4_9BACI</name>
<keyword evidence="2" id="KW-1185">Reference proteome</keyword>
<comment type="caution">
    <text evidence="1">The sequence shown here is derived from an EMBL/GenBank/DDBJ whole genome shotgun (WGS) entry which is preliminary data.</text>
</comment>
<dbReference type="AlphaFoldDB" id="A0A940NNF4"/>
<gene>
    <name evidence="1" type="ORF">J5Y03_02295</name>
</gene>
<reference evidence="1" key="1">
    <citation type="submission" date="2021-04" db="EMBL/GenBank/DDBJ databases">
        <title>Genome seq and assembly of Bacillus sp.</title>
        <authorList>
            <person name="Chhetri G."/>
        </authorList>
    </citation>
    <scope>NUCLEOTIDE SEQUENCE</scope>
    <source>
        <strain evidence="1">RG28</strain>
    </source>
</reference>
<dbReference type="EMBL" id="JAGIYQ010000001">
    <property type="protein sequence ID" value="MBP0724012.1"/>
    <property type="molecule type" value="Genomic_DNA"/>
</dbReference>
<evidence type="ECO:0000313" key="2">
    <source>
        <dbReference type="Proteomes" id="UP000682134"/>
    </source>
</evidence>
<dbReference type="InterPro" id="IPR058705">
    <property type="entry name" value="A_ENA"/>
</dbReference>
<dbReference type="Proteomes" id="UP000682134">
    <property type="component" value="Unassembled WGS sequence"/>
</dbReference>
<dbReference type="RefSeq" id="WP_209402017.1">
    <property type="nucleotide sequence ID" value="NZ_JAGIYQ010000001.1"/>
</dbReference>
<proteinExistence type="predicted"/>
<accession>A0A940NNF4</accession>
<protein>
    <submittedName>
        <fullName evidence="1">Uncharacterized protein</fullName>
    </submittedName>
</protein>
<organism evidence="1 2">
    <name type="scientific">Gottfriedia endophytica</name>
    <dbReference type="NCBI Taxonomy" id="2820819"/>
    <lineage>
        <taxon>Bacteria</taxon>
        <taxon>Bacillati</taxon>
        <taxon>Bacillota</taxon>
        <taxon>Bacilli</taxon>
        <taxon>Bacillales</taxon>
        <taxon>Bacillaceae</taxon>
        <taxon>Gottfriedia</taxon>
    </lineage>
</organism>
<dbReference type="Pfam" id="PF26595">
    <property type="entry name" value="A_ENA"/>
    <property type="match status" value="1"/>
</dbReference>